<dbReference type="InterPro" id="IPR023394">
    <property type="entry name" value="Sec7_C_sf"/>
</dbReference>
<dbReference type="Gene3D" id="2.30.29.30">
    <property type="entry name" value="Pleckstrin-homology domain (PH domain)/Phosphotyrosine-binding domain (PTB)"/>
    <property type="match status" value="1"/>
</dbReference>
<feature type="domain" description="SEC7" evidence="6">
    <location>
        <begin position="244"/>
        <end position="427"/>
    </location>
</feature>
<dbReference type="InterPro" id="IPR011993">
    <property type="entry name" value="PH-like_dom_sf"/>
</dbReference>
<dbReference type="Proteomes" id="UP000038045">
    <property type="component" value="Unplaced"/>
</dbReference>
<dbReference type="GO" id="GO:0005543">
    <property type="term" value="F:phospholipid binding"/>
    <property type="evidence" value="ECO:0007669"/>
    <property type="project" value="InterPro"/>
</dbReference>
<keyword evidence="2" id="KW-1003">Cell membrane</keyword>
<dbReference type="WBParaSite" id="PTRK_0000331500.1">
    <property type="protein sequence ID" value="PTRK_0000331500.1"/>
    <property type="gene ID" value="PTRK_0000331500"/>
</dbReference>
<dbReference type="InterPro" id="IPR000904">
    <property type="entry name" value="Sec7_dom"/>
</dbReference>
<evidence type="ECO:0000259" key="5">
    <source>
        <dbReference type="PROSITE" id="PS50003"/>
    </source>
</evidence>
<dbReference type="PROSITE" id="PS50190">
    <property type="entry name" value="SEC7"/>
    <property type="match status" value="1"/>
</dbReference>
<evidence type="ECO:0000256" key="1">
    <source>
        <dbReference type="ARBA" id="ARBA00004236"/>
    </source>
</evidence>
<dbReference type="AlphaFoldDB" id="A0A0N4Z801"/>
<evidence type="ECO:0000313" key="7">
    <source>
        <dbReference type="Proteomes" id="UP000038045"/>
    </source>
</evidence>
<evidence type="ECO:0000256" key="3">
    <source>
        <dbReference type="ARBA" id="ARBA00023136"/>
    </source>
</evidence>
<comment type="subcellular location">
    <subcellularLocation>
        <location evidence="1">Cell membrane</location>
    </subcellularLocation>
</comment>
<dbReference type="Gene3D" id="1.10.1000.11">
    <property type="entry name" value="Arf Nucleotide-binding Site Opener,domain 2"/>
    <property type="match status" value="1"/>
</dbReference>
<dbReference type="GO" id="GO:0005886">
    <property type="term" value="C:plasma membrane"/>
    <property type="evidence" value="ECO:0007669"/>
    <property type="project" value="UniProtKB-SubCell"/>
</dbReference>
<organism evidence="7 8">
    <name type="scientific">Parastrongyloides trichosuri</name>
    <name type="common">Possum-specific nematode worm</name>
    <dbReference type="NCBI Taxonomy" id="131310"/>
    <lineage>
        <taxon>Eukaryota</taxon>
        <taxon>Metazoa</taxon>
        <taxon>Ecdysozoa</taxon>
        <taxon>Nematoda</taxon>
        <taxon>Chromadorea</taxon>
        <taxon>Rhabditida</taxon>
        <taxon>Tylenchina</taxon>
        <taxon>Panagrolaimomorpha</taxon>
        <taxon>Strongyloidoidea</taxon>
        <taxon>Strongyloididae</taxon>
        <taxon>Parastrongyloides</taxon>
    </lineage>
</organism>
<feature type="domain" description="PH" evidence="5">
    <location>
        <begin position="475"/>
        <end position="587"/>
    </location>
</feature>
<dbReference type="InterPro" id="IPR035999">
    <property type="entry name" value="Sec7_dom_sf"/>
</dbReference>
<dbReference type="Pfam" id="PF01369">
    <property type="entry name" value="Sec7"/>
    <property type="match status" value="1"/>
</dbReference>
<dbReference type="GO" id="GO:0032012">
    <property type="term" value="P:regulation of ARF protein signal transduction"/>
    <property type="evidence" value="ECO:0007669"/>
    <property type="project" value="InterPro"/>
</dbReference>
<dbReference type="SMART" id="SM00222">
    <property type="entry name" value="Sec7"/>
    <property type="match status" value="1"/>
</dbReference>
<feature type="region of interest" description="Disordered" evidence="4">
    <location>
        <begin position="1"/>
        <end position="43"/>
    </location>
</feature>
<sequence length="745" mass="85053">MTDILPSPHSAQTPLQVLNSPNIDKSNSSLNPNKGESFSTTNDNVIIKSDDSCSQQHPRYESFVMTGDKILKLNSNTTMEFPKGGMSRIPKREIPRKLSGRQISAPTFTKTIEKEQENDYLNNSDICSYKSTVVNDKILGDSNQENLEQDKMKVDTTVDTFSKEETTTTLNTNIKTNEEDNSISECITAPVLSTKIDNLVMTNKGPLDEKTKYPSFIIPRNDLIDYDSPSHDNNSTNVRSHSSNTFNRADSQKLGSTLSEPFSTMTVGDIITDKEYDRGQIREEALKLYNMNGFNGKEVMNEILKLDNKHAKITHEFLNLFYLTGVRIDAALREFLKHVTLHGEPTAVSDVIMLFASRYFITNPTLYKNVDDVHYLICALLLLNTDLHNPNVSSKMSCREFINNVTHMKSNYDRNLLKVLYSSIHKEPLSSKITQEETKKLNEEKTFKKQSSFRRSVLRKKSERMALVMPQKEQVDYKHGFIYRKCLFDSEEKKTPFGRRKWELLYGTVKGLTLYLHKDEDGFKKNNCEVFRNCILLHHSIAEVANDYKKKNNVFRIKTARGGEYLLQTTSNEEMQGWINAINYVAAAFSAPTMPAPASSLSAPFHKPLMPDIVTTYSIPEQLKLHKEKVREMSDCVTRIRQNAPSTRAKKNDVIKYFHKERYFENERQRYATYAMILEEKLSTLQSSDLLSVGSRRNLNSVIRQSFPTNSSLLPVDTPSRSTTCMPSTNNIPTESVTSKQSVYQ</sequence>
<dbReference type="PANTHER" id="PTHR10663">
    <property type="entry name" value="GUANYL-NUCLEOTIDE EXCHANGE FACTOR"/>
    <property type="match status" value="1"/>
</dbReference>
<keyword evidence="7" id="KW-1185">Reference proteome</keyword>
<dbReference type="STRING" id="131310.A0A0N4Z801"/>
<feature type="region of interest" description="Disordered" evidence="4">
    <location>
        <begin position="713"/>
        <end position="745"/>
    </location>
</feature>
<dbReference type="PRINTS" id="PR00683">
    <property type="entry name" value="SPECTRINPH"/>
</dbReference>
<dbReference type="SMART" id="SM00233">
    <property type="entry name" value="PH"/>
    <property type="match status" value="1"/>
</dbReference>
<dbReference type="SUPFAM" id="SSF50729">
    <property type="entry name" value="PH domain-like"/>
    <property type="match status" value="1"/>
</dbReference>
<dbReference type="PANTHER" id="PTHR10663:SF376">
    <property type="entry name" value="PH AND SEC7 DOMAIN-CONTAINING PROTEIN"/>
    <property type="match status" value="1"/>
</dbReference>
<feature type="compositionally biased region" description="Polar residues" evidence="4">
    <location>
        <begin position="9"/>
        <end position="43"/>
    </location>
</feature>
<evidence type="ECO:0000313" key="8">
    <source>
        <dbReference type="WBParaSite" id="PTRK_0000331500.1"/>
    </source>
</evidence>
<keyword evidence="3" id="KW-0472">Membrane</keyword>
<dbReference type="InterPro" id="IPR001605">
    <property type="entry name" value="PH_dom-spectrin-type"/>
</dbReference>
<reference evidence="8" key="1">
    <citation type="submission" date="2017-02" db="UniProtKB">
        <authorList>
            <consortium name="WormBaseParasite"/>
        </authorList>
    </citation>
    <scope>IDENTIFICATION</scope>
</reference>
<name>A0A0N4Z801_PARTI</name>
<evidence type="ECO:0000256" key="2">
    <source>
        <dbReference type="ARBA" id="ARBA00022475"/>
    </source>
</evidence>
<evidence type="ECO:0000256" key="4">
    <source>
        <dbReference type="SAM" id="MobiDB-lite"/>
    </source>
</evidence>
<dbReference type="Pfam" id="PF15410">
    <property type="entry name" value="PH_9"/>
    <property type="match status" value="1"/>
</dbReference>
<dbReference type="PROSITE" id="PS50003">
    <property type="entry name" value="PH_DOMAIN"/>
    <property type="match status" value="1"/>
</dbReference>
<proteinExistence type="predicted"/>
<dbReference type="GO" id="GO:0005085">
    <property type="term" value="F:guanyl-nucleotide exchange factor activity"/>
    <property type="evidence" value="ECO:0007669"/>
    <property type="project" value="InterPro"/>
</dbReference>
<dbReference type="InterPro" id="IPR001849">
    <property type="entry name" value="PH_domain"/>
</dbReference>
<protein>
    <submittedName>
        <fullName evidence="8">SEC7 domain-containing protein</fullName>
    </submittedName>
</protein>
<dbReference type="InterPro" id="IPR041681">
    <property type="entry name" value="PH_9"/>
</dbReference>
<evidence type="ECO:0000259" key="6">
    <source>
        <dbReference type="PROSITE" id="PS50190"/>
    </source>
</evidence>
<accession>A0A0N4Z801</accession>
<dbReference type="SUPFAM" id="SSF48425">
    <property type="entry name" value="Sec7 domain"/>
    <property type="match status" value="1"/>
</dbReference>